<organism evidence="2 3">
    <name type="scientific">Neohortaea acidophila</name>
    <dbReference type="NCBI Taxonomy" id="245834"/>
    <lineage>
        <taxon>Eukaryota</taxon>
        <taxon>Fungi</taxon>
        <taxon>Dikarya</taxon>
        <taxon>Ascomycota</taxon>
        <taxon>Pezizomycotina</taxon>
        <taxon>Dothideomycetes</taxon>
        <taxon>Dothideomycetidae</taxon>
        <taxon>Mycosphaerellales</taxon>
        <taxon>Teratosphaeriaceae</taxon>
        <taxon>Neohortaea</taxon>
    </lineage>
</organism>
<dbReference type="RefSeq" id="XP_033586804.1">
    <property type="nucleotide sequence ID" value="XM_033738124.1"/>
</dbReference>
<sequence>MHNHTASIQQDMSLEPAEMSVSSPCTYCCSTKGLWYCDPEDPACCHRNTPANRCTACEDRGLESCSFDQFCEKHETFQQVRRLCPDCRSVFYLHRARTSRLLPGIRPHMQSSFTPMGTTTCLALSESCYRKRQQLVITQECQFCFRTLESTTGCDVTNTRCQKRDYVLRKSLGHPVLDPVMYAFIPGLPRVYELKRGYCIFPEQFRDVRSAGLCLTPLTAKSERQKGDYLPPIYIAKVSKDALNAEPAPVPGVFEKSPYLLGPQWNMCPSQALQHNLRILRQRLGESLPLSPTSGSQWPYETQFTVYPDPLPPNRSRQNYEAYIFQFPGAPPVDEKGACNPTPLGEVPEANAGGSDEV</sequence>
<dbReference type="EMBL" id="MU001640">
    <property type="protein sequence ID" value="KAF2480234.1"/>
    <property type="molecule type" value="Genomic_DNA"/>
</dbReference>
<accession>A0A6A6PKN9</accession>
<dbReference type="GeneID" id="54479126"/>
<evidence type="ECO:0000313" key="2">
    <source>
        <dbReference type="EMBL" id="KAF2480234.1"/>
    </source>
</evidence>
<proteinExistence type="predicted"/>
<evidence type="ECO:0000313" key="3">
    <source>
        <dbReference type="Proteomes" id="UP000799767"/>
    </source>
</evidence>
<reference evidence="2" key="1">
    <citation type="journal article" date="2020" name="Stud. Mycol.">
        <title>101 Dothideomycetes genomes: a test case for predicting lifestyles and emergence of pathogens.</title>
        <authorList>
            <person name="Haridas S."/>
            <person name="Albert R."/>
            <person name="Binder M."/>
            <person name="Bloem J."/>
            <person name="Labutti K."/>
            <person name="Salamov A."/>
            <person name="Andreopoulos B."/>
            <person name="Baker S."/>
            <person name="Barry K."/>
            <person name="Bills G."/>
            <person name="Bluhm B."/>
            <person name="Cannon C."/>
            <person name="Castanera R."/>
            <person name="Culley D."/>
            <person name="Daum C."/>
            <person name="Ezra D."/>
            <person name="Gonzalez J."/>
            <person name="Henrissat B."/>
            <person name="Kuo A."/>
            <person name="Liang C."/>
            <person name="Lipzen A."/>
            <person name="Lutzoni F."/>
            <person name="Magnuson J."/>
            <person name="Mondo S."/>
            <person name="Nolan M."/>
            <person name="Ohm R."/>
            <person name="Pangilinan J."/>
            <person name="Park H.-J."/>
            <person name="Ramirez L."/>
            <person name="Alfaro M."/>
            <person name="Sun H."/>
            <person name="Tritt A."/>
            <person name="Yoshinaga Y."/>
            <person name="Zwiers L.-H."/>
            <person name="Turgeon B."/>
            <person name="Goodwin S."/>
            <person name="Spatafora J."/>
            <person name="Crous P."/>
            <person name="Grigoriev I."/>
        </authorList>
    </citation>
    <scope>NUCLEOTIDE SEQUENCE</scope>
    <source>
        <strain evidence="2">CBS 113389</strain>
    </source>
</reference>
<dbReference type="AlphaFoldDB" id="A0A6A6PKN9"/>
<evidence type="ECO:0000256" key="1">
    <source>
        <dbReference type="SAM" id="MobiDB-lite"/>
    </source>
</evidence>
<keyword evidence="3" id="KW-1185">Reference proteome</keyword>
<gene>
    <name evidence="2" type="ORF">BDY17DRAFT_34716</name>
</gene>
<protein>
    <submittedName>
        <fullName evidence="2">Uncharacterized protein</fullName>
    </submittedName>
</protein>
<name>A0A6A6PKN9_9PEZI</name>
<dbReference type="Proteomes" id="UP000799767">
    <property type="component" value="Unassembled WGS sequence"/>
</dbReference>
<feature type="region of interest" description="Disordered" evidence="1">
    <location>
        <begin position="334"/>
        <end position="358"/>
    </location>
</feature>